<name>A0A8B7P876_HYAAZ</name>
<evidence type="ECO:0000313" key="2">
    <source>
        <dbReference type="Proteomes" id="UP000694843"/>
    </source>
</evidence>
<gene>
    <name evidence="3" type="primary">LOC108678454</name>
</gene>
<dbReference type="GeneID" id="108678454"/>
<dbReference type="Proteomes" id="UP000694843">
    <property type="component" value="Unplaced"/>
</dbReference>
<protein>
    <submittedName>
        <fullName evidence="3">Uncharacterized protein LOC108678454</fullName>
    </submittedName>
</protein>
<feature type="region of interest" description="Disordered" evidence="1">
    <location>
        <begin position="74"/>
        <end position="106"/>
    </location>
</feature>
<keyword evidence="2" id="KW-1185">Reference proteome</keyword>
<dbReference type="KEGG" id="hazt:108678454"/>
<evidence type="ECO:0000256" key="1">
    <source>
        <dbReference type="SAM" id="MobiDB-lite"/>
    </source>
</evidence>
<dbReference type="RefSeq" id="XP_018022364.1">
    <property type="nucleotide sequence ID" value="XM_018166875.2"/>
</dbReference>
<accession>A0A8B7P876</accession>
<evidence type="ECO:0000313" key="3">
    <source>
        <dbReference type="RefSeq" id="XP_018022364.1"/>
    </source>
</evidence>
<reference evidence="3" key="1">
    <citation type="submission" date="2025-08" db="UniProtKB">
        <authorList>
            <consortium name="RefSeq"/>
        </authorList>
    </citation>
    <scope>IDENTIFICATION</scope>
    <source>
        <tissue evidence="3">Whole organism</tissue>
    </source>
</reference>
<dbReference type="Pfam" id="PF06585">
    <property type="entry name" value="JHBP"/>
    <property type="match status" value="1"/>
</dbReference>
<dbReference type="PANTHER" id="PTHR11008:SF9">
    <property type="entry name" value="PROTEIN TAKEOUT-LIKE PROTEIN"/>
    <property type="match status" value="1"/>
</dbReference>
<dbReference type="PANTHER" id="PTHR11008">
    <property type="entry name" value="PROTEIN TAKEOUT-LIKE PROTEIN"/>
    <property type="match status" value="1"/>
</dbReference>
<proteinExistence type="predicted"/>
<sequence length="337" mass="37598">MMLVPASSAARGMVSPWTSLMWFFGPPVWRWHVRRRLKVVVVKPSRTKKQIELELLCDSLLKLKNDRKINVNPNLKDQLRAEATKQRGSSTSKTSEKKKASRSKKVNAHIGGAVSAVGEETLVTLLEALRVNMRTPPVGCVTLDPLVLEDQVIQHSHSALTTTINLDTMTITGLSEYTIDEVKMNVGELTAFLQLSYKELKLGGQHALKARIARVIPITRRGGFTVTTEHPQVRIKVRLRVVKGRLEVRNVSTSLEISGLKTKLTNLPASGILARILNEVLGDLLREELPRLEVEIDGALRSLLNTEFSNYNVGMSLQILRTSDKLMRRGSIAKFVN</sequence>
<dbReference type="OrthoDB" id="6380971at2759"/>
<organism evidence="2 3">
    <name type="scientific">Hyalella azteca</name>
    <name type="common">Amphipod</name>
    <dbReference type="NCBI Taxonomy" id="294128"/>
    <lineage>
        <taxon>Eukaryota</taxon>
        <taxon>Metazoa</taxon>
        <taxon>Ecdysozoa</taxon>
        <taxon>Arthropoda</taxon>
        <taxon>Crustacea</taxon>
        <taxon>Multicrustacea</taxon>
        <taxon>Malacostraca</taxon>
        <taxon>Eumalacostraca</taxon>
        <taxon>Peracarida</taxon>
        <taxon>Amphipoda</taxon>
        <taxon>Senticaudata</taxon>
        <taxon>Talitrida</taxon>
        <taxon>Talitroidea</taxon>
        <taxon>Hyalellidae</taxon>
        <taxon>Hyalella</taxon>
    </lineage>
</organism>
<dbReference type="InterPro" id="IPR038606">
    <property type="entry name" value="To_sf"/>
</dbReference>
<dbReference type="SMART" id="SM00700">
    <property type="entry name" value="JHBP"/>
    <property type="match status" value="1"/>
</dbReference>
<dbReference type="AlphaFoldDB" id="A0A8B7P876"/>
<dbReference type="Gene3D" id="3.15.10.30">
    <property type="entry name" value="Haemolymph juvenile hormone binding protein"/>
    <property type="match status" value="1"/>
</dbReference>
<dbReference type="InterPro" id="IPR010562">
    <property type="entry name" value="Haemolymph_juvenile_hormone-bd"/>
</dbReference>